<evidence type="ECO:0000256" key="2">
    <source>
        <dbReference type="ARBA" id="ARBA00023015"/>
    </source>
</evidence>
<dbReference type="CDD" id="cd00018">
    <property type="entry name" value="AP2"/>
    <property type="match status" value="1"/>
</dbReference>
<keyword evidence="3" id="KW-0238">DNA-binding</keyword>
<dbReference type="GO" id="GO:0003677">
    <property type="term" value="F:DNA binding"/>
    <property type="evidence" value="ECO:0007669"/>
    <property type="project" value="UniProtKB-KW"/>
</dbReference>
<dbReference type="InterPro" id="IPR051032">
    <property type="entry name" value="AP2/ERF_TF_ERF_subfamily"/>
</dbReference>
<evidence type="ECO:0000313" key="10">
    <source>
        <dbReference type="EMBL" id="GFQ00626.1"/>
    </source>
</evidence>
<evidence type="ECO:0000313" key="11">
    <source>
        <dbReference type="Proteomes" id="UP000653305"/>
    </source>
</evidence>
<dbReference type="InterPro" id="IPR036955">
    <property type="entry name" value="AP2/ERF_dom_sf"/>
</dbReference>
<dbReference type="PROSITE" id="PS51032">
    <property type="entry name" value="AP2_ERF"/>
    <property type="match status" value="1"/>
</dbReference>
<dbReference type="GO" id="GO:0005634">
    <property type="term" value="C:nucleus"/>
    <property type="evidence" value="ECO:0007669"/>
    <property type="project" value="UniProtKB-SubCell"/>
</dbReference>
<dbReference type="SUPFAM" id="SSF54171">
    <property type="entry name" value="DNA-binding domain"/>
    <property type="match status" value="1"/>
</dbReference>
<feature type="compositionally biased region" description="Polar residues" evidence="8">
    <location>
        <begin position="141"/>
        <end position="154"/>
    </location>
</feature>
<comment type="similarity">
    <text evidence="7">Belongs to the AP2/ERF transcription factor family. ERF subfamily.</text>
</comment>
<accession>A0A830D054</accession>
<organism evidence="10 11">
    <name type="scientific">Phtheirospermum japonicum</name>
    <dbReference type="NCBI Taxonomy" id="374723"/>
    <lineage>
        <taxon>Eukaryota</taxon>
        <taxon>Viridiplantae</taxon>
        <taxon>Streptophyta</taxon>
        <taxon>Embryophyta</taxon>
        <taxon>Tracheophyta</taxon>
        <taxon>Spermatophyta</taxon>
        <taxon>Magnoliopsida</taxon>
        <taxon>eudicotyledons</taxon>
        <taxon>Gunneridae</taxon>
        <taxon>Pentapetalae</taxon>
        <taxon>asterids</taxon>
        <taxon>lamiids</taxon>
        <taxon>Lamiales</taxon>
        <taxon>Orobanchaceae</taxon>
        <taxon>Orobanchaceae incertae sedis</taxon>
        <taxon>Phtheirospermum</taxon>
    </lineage>
</organism>
<dbReference type="SMART" id="SM00380">
    <property type="entry name" value="AP2"/>
    <property type="match status" value="1"/>
</dbReference>
<name>A0A830D054_9LAMI</name>
<evidence type="ECO:0000256" key="4">
    <source>
        <dbReference type="ARBA" id="ARBA00023159"/>
    </source>
</evidence>
<feature type="domain" description="AP2/ERF" evidence="9">
    <location>
        <begin position="19"/>
        <end position="78"/>
    </location>
</feature>
<feature type="region of interest" description="Disordered" evidence="8">
    <location>
        <begin position="1"/>
        <end position="25"/>
    </location>
</feature>
<dbReference type="Pfam" id="PF00847">
    <property type="entry name" value="AP2"/>
    <property type="match status" value="1"/>
</dbReference>
<dbReference type="InterPro" id="IPR001471">
    <property type="entry name" value="AP2/ERF_dom"/>
</dbReference>
<evidence type="ECO:0000256" key="5">
    <source>
        <dbReference type="ARBA" id="ARBA00023163"/>
    </source>
</evidence>
<dbReference type="PANTHER" id="PTHR31985">
    <property type="entry name" value="ETHYLENE-RESPONSIVE TRANSCRIPTION FACTOR ERF042-RELATED"/>
    <property type="match status" value="1"/>
</dbReference>
<evidence type="ECO:0000259" key="9">
    <source>
        <dbReference type="PROSITE" id="PS51032"/>
    </source>
</evidence>
<sequence length="165" mass="18073">MSSSSEESAYRNGDSSQKKFKGVRRRKWGKWVSEIRVPGTPERLWLGSYATPEAAAVARDVAFYCLRGNSSPQNLNFPLTLPAGARPGLSPRSVQRVASDAGLATDARLIGSKDDGGDSKIDGDDVNNNNNISEEQQSNNPWRQNGDWSGSNDQGYLNISVEDYF</sequence>
<keyword evidence="5" id="KW-0804">Transcription</keyword>
<comment type="caution">
    <text evidence="10">The sequence shown here is derived from an EMBL/GenBank/DDBJ whole genome shotgun (WGS) entry which is preliminary data.</text>
</comment>
<evidence type="ECO:0000256" key="6">
    <source>
        <dbReference type="ARBA" id="ARBA00023242"/>
    </source>
</evidence>
<proteinExistence type="inferred from homology"/>
<keyword evidence="4" id="KW-0010">Activator</keyword>
<comment type="subcellular location">
    <subcellularLocation>
        <location evidence="1">Nucleus</location>
    </subcellularLocation>
</comment>
<keyword evidence="6" id="KW-0539">Nucleus</keyword>
<evidence type="ECO:0000256" key="7">
    <source>
        <dbReference type="ARBA" id="ARBA00024343"/>
    </source>
</evidence>
<dbReference type="PRINTS" id="PR00367">
    <property type="entry name" value="ETHRSPELEMNT"/>
</dbReference>
<evidence type="ECO:0000256" key="8">
    <source>
        <dbReference type="SAM" id="MobiDB-lite"/>
    </source>
</evidence>
<dbReference type="Proteomes" id="UP000653305">
    <property type="component" value="Unassembled WGS sequence"/>
</dbReference>
<dbReference type="OrthoDB" id="1849108at2759"/>
<protein>
    <submittedName>
        <fullName evidence="10">Ethylene-responsive transcription factor erf020</fullName>
    </submittedName>
</protein>
<dbReference type="AlphaFoldDB" id="A0A830D054"/>
<evidence type="ECO:0000256" key="3">
    <source>
        <dbReference type="ARBA" id="ARBA00023125"/>
    </source>
</evidence>
<dbReference type="InterPro" id="IPR016177">
    <property type="entry name" value="DNA-bd_dom_sf"/>
</dbReference>
<keyword evidence="11" id="KW-1185">Reference proteome</keyword>
<keyword evidence="2" id="KW-0805">Transcription regulation</keyword>
<dbReference type="Gene3D" id="3.30.730.10">
    <property type="entry name" value="AP2/ERF domain"/>
    <property type="match status" value="1"/>
</dbReference>
<gene>
    <name evidence="10" type="ORF">PHJA_002206500</name>
</gene>
<feature type="region of interest" description="Disordered" evidence="8">
    <location>
        <begin position="107"/>
        <end position="154"/>
    </location>
</feature>
<dbReference type="GO" id="GO:0003700">
    <property type="term" value="F:DNA-binding transcription factor activity"/>
    <property type="evidence" value="ECO:0007669"/>
    <property type="project" value="InterPro"/>
</dbReference>
<feature type="compositionally biased region" description="Basic and acidic residues" evidence="8">
    <location>
        <begin position="111"/>
        <end position="123"/>
    </location>
</feature>
<evidence type="ECO:0000256" key="1">
    <source>
        <dbReference type="ARBA" id="ARBA00004123"/>
    </source>
</evidence>
<dbReference type="EMBL" id="BMAC01000636">
    <property type="protein sequence ID" value="GFQ00626.1"/>
    <property type="molecule type" value="Genomic_DNA"/>
</dbReference>
<dbReference type="PANTHER" id="PTHR31985:SF45">
    <property type="entry name" value="ETHYLENE-RESPONSIVE TRANSCRIPTION FACTOR ERF020"/>
    <property type="match status" value="1"/>
</dbReference>
<feature type="compositionally biased region" description="Low complexity" evidence="8">
    <location>
        <begin position="127"/>
        <end position="140"/>
    </location>
</feature>
<reference evidence="10" key="1">
    <citation type="submission" date="2020-07" db="EMBL/GenBank/DDBJ databases">
        <title>Ethylene signaling mediates host invasion by parasitic plants.</title>
        <authorList>
            <person name="Yoshida S."/>
        </authorList>
    </citation>
    <scope>NUCLEOTIDE SEQUENCE</scope>
    <source>
        <strain evidence="10">Okayama</strain>
    </source>
</reference>